<organism evidence="1 2">
    <name type="scientific">Steinernema glaseri</name>
    <dbReference type="NCBI Taxonomy" id="37863"/>
    <lineage>
        <taxon>Eukaryota</taxon>
        <taxon>Metazoa</taxon>
        <taxon>Ecdysozoa</taxon>
        <taxon>Nematoda</taxon>
        <taxon>Chromadorea</taxon>
        <taxon>Rhabditida</taxon>
        <taxon>Tylenchina</taxon>
        <taxon>Panagrolaimomorpha</taxon>
        <taxon>Strongyloidoidea</taxon>
        <taxon>Steinernematidae</taxon>
        <taxon>Steinernema</taxon>
    </lineage>
</organism>
<evidence type="ECO:0000313" key="1">
    <source>
        <dbReference type="Proteomes" id="UP000095287"/>
    </source>
</evidence>
<evidence type="ECO:0000313" key="2">
    <source>
        <dbReference type="WBParaSite" id="L893_g13803.t1"/>
    </source>
</evidence>
<name>A0A1I7Y8H2_9BILA</name>
<keyword evidence="1" id="KW-1185">Reference proteome</keyword>
<protein>
    <submittedName>
        <fullName evidence="2">Peptidase_C25 domain-containing protein</fullName>
    </submittedName>
</protein>
<accession>A0A1I7Y8H2</accession>
<reference evidence="2" key="1">
    <citation type="submission" date="2016-11" db="UniProtKB">
        <authorList>
            <consortium name="WormBaseParasite"/>
        </authorList>
    </citation>
    <scope>IDENTIFICATION</scope>
</reference>
<sequence length="269" mass="29739">MSECLPGFAAFLKIPFRSYVQCRTAEDSPPIVRVSKTSSVFHNNWLMSLAFTTQREAILTSFSSQGEDHDQEFFRYTLIKAKVVGKDVRVVPGVPTAGECGLSGYEGGATAIAMMFEGYELNKCTLISKFSHFEPLGSTEAIYYLADRRDLGAEQCPNVPQANIAKILTDSELGSCGQDDHICHELNHMKEHCDKLAPGQLDCIIPATPKTVKKFKGNMDVTFDELNEMCAQLNGTPVWLQTGRPELSEVKPSGKSSHYWLQDAGCEID</sequence>
<proteinExistence type="predicted"/>
<dbReference type="AlphaFoldDB" id="A0A1I7Y8H2"/>
<dbReference type="Proteomes" id="UP000095287">
    <property type="component" value="Unplaced"/>
</dbReference>
<dbReference type="WBParaSite" id="L893_g13803.t1">
    <property type="protein sequence ID" value="L893_g13803.t1"/>
    <property type="gene ID" value="L893_g13803"/>
</dbReference>